<dbReference type="RefSeq" id="WP_006784375.1">
    <property type="nucleotide sequence ID" value="NZ_ADMN01000056.1"/>
</dbReference>
<sequence>MAIALNKRKVKSTAKLKNAKHNEWMWGYILVAPTVIGLLILNIIPLIQTFILSFQKTGDFGSSQ</sequence>
<evidence type="ECO:0000313" key="3">
    <source>
        <dbReference type="Proteomes" id="UP000002938"/>
    </source>
</evidence>
<reference evidence="2 3" key="1">
    <citation type="journal article" date="2011" name="J. Bacteriol.">
        <title>Draft Genome Sequence of Turicibacter sanguinis PC909, Isolated from Human Feces.</title>
        <authorList>
            <person name="Cuiv P.O."/>
            <person name="Klaassens E.S."/>
            <person name="Durkin A.S."/>
            <person name="Harkins D.M."/>
            <person name="Foster L."/>
            <person name="McCorrison J."/>
            <person name="Torralba M."/>
            <person name="Nelson K.E."/>
            <person name="Morrison M."/>
        </authorList>
    </citation>
    <scope>NUCLEOTIDE SEQUENCE [LARGE SCALE GENOMIC DNA]</scope>
    <source>
        <strain evidence="2 3">PC909</strain>
    </source>
</reference>
<comment type="caution">
    <text evidence="2">The sequence shown here is derived from an EMBL/GenBank/DDBJ whole genome shotgun (WGS) entry which is preliminary data.</text>
</comment>
<evidence type="ECO:0000313" key="2">
    <source>
        <dbReference type="EMBL" id="EFF64117.1"/>
    </source>
</evidence>
<organism evidence="2 3">
    <name type="scientific">Turicibacter sanguinis PC909</name>
    <dbReference type="NCBI Taxonomy" id="702450"/>
    <lineage>
        <taxon>Bacteria</taxon>
        <taxon>Bacillati</taxon>
        <taxon>Bacillota</taxon>
        <taxon>Erysipelotrichia</taxon>
        <taxon>Erysipelotrichales</taxon>
        <taxon>Turicibacteraceae</taxon>
        <taxon>Turicibacter</taxon>
    </lineage>
</organism>
<dbReference type="EMBL" id="ADMN01000056">
    <property type="protein sequence ID" value="EFF64117.1"/>
    <property type="molecule type" value="Genomic_DNA"/>
</dbReference>
<gene>
    <name evidence="2" type="ORF">CUW_0424</name>
</gene>
<accession>A0ABN0A2Z8</accession>
<dbReference type="Proteomes" id="UP000002938">
    <property type="component" value="Unassembled WGS sequence"/>
</dbReference>
<keyword evidence="3" id="KW-1185">Reference proteome</keyword>
<keyword evidence="1" id="KW-0812">Transmembrane</keyword>
<proteinExistence type="predicted"/>
<evidence type="ECO:0000256" key="1">
    <source>
        <dbReference type="SAM" id="Phobius"/>
    </source>
</evidence>
<keyword evidence="1" id="KW-1133">Transmembrane helix</keyword>
<protein>
    <submittedName>
        <fullName evidence="2">Conserved domain protein</fullName>
    </submittedName>
</protein>
<feature type="transmembrane region" description="Helical" evidence="1">
    <location>
        <begin position="25"/>
        <end position="47"/>
    </location>
</feature>
<name>A0ABN0A2Z8_9FIRM</name>
<keyword evidence="1" id="KW-0472">Membrane</keyword>